<dbReference type="Proteomes" id="UP001163324">
    <property type="component" value="Chromosome 1"/>
</dbReference>
<proteinExistence type="predicted"/>
<dbReference type="EMBL" id="CM047940">
    <property type="protein sequence ID" value="KAI9904278.1"/>
    <property type="molecule type" value="Genomic_DNA"/>
</dbReference>
<reference evidence="1" key="1">
    <citation type="submission" date="2022-10" db="EMBL/GenBank/DDBJ databases">
        <title>Complete Genome of Trichothecium roseum strain YXFP-22015, a Plant Pathogen Isolated from Citrus.</title>
        <authorList>
            <person name="Wang Y."/>
            <person name="Zhu L."/>
        </authorList>
    </citation>
    <scope>NUCLEOTIDE SEQUENCE</scope>
    <source>
        <strain evidence="1">YXFP-22015</strain>
    </source>
</reference>
<protein>
    <submittedName>
        <fullName evidence="1">Uncharacterized protein</fullName>
    </submittedName>
</protein>
<name>A0ACC0VET8_9HYPO</name>
<gene>
    <name evidence="1" type="ORF">N3K66_000807</name>
</gene>
<organism evidence="1 2">
    <name type="scientific">Trichothecium roseum</name>
    <dbReference type="NCBI Taxonomy" id="47278"/>
    <lineage>
        <taxon>Eukaryota</taxon>
        <taxon>Fungi</taxon>
        <taxon>Dikarya</taxon>
        <taxon>Ascomycota</taxon>
        <taxon>Pezizomycotina</taxon>
        <taxon>Sordariomycetes</taxon>
        <taxon>Hypocreomycetidae</taxon>
        <taxon>Hypocreales</taxon>
        <taxon>Hypocreales incertae sedis</taxon>
        <taxon>Trichothecium</taxon>
    </lineage>
</organism>
<comment type="caution">
    <text evidence="1">The sequence shown here is derived from an EMBL/GenBank/DDBJ whole genome shotgun (WGS) entry which is preliminary data.</text>
</comment>
<keyword evidence="2" id="KW-1185">Reference proteome</keyword>
<evidence type="ECO:0000313" key="2">
    <source>
        <dbReference type="Proteomes" id="UP001163324"/>
    </source>
</evidence>
<sequence>MVFRFPKAADIITVFQKAGSPASVRIGNLAKQVSAQAAATSTLDQASDAQHEQGRDEFSLEVTETLPTEGQIETVLGYVGRSKVQNIINGAVNEQDGLKRFKENKESLILPLVVDWTNGKVVAGDKESAILKLLRGQA</sequence>
<evidence type="ECO:0000313" key="1">
    <source>
        <dbReference type="EMBL" id="KAI9904278.1"/>
    </source>
</evidence>
<accession>A0ACC0VET8</accession>